<dbReference type="KEGG" id="het:BBW65_03775"/>
<dbReference type="Pfam" id="PF03724">
    <property type="entry name" value="META"/>
    <property type="match status" value="1"/>
</dbReference>
<dbReference type="Proteomes" id="UP000092884">
    <property type="component" value="Chromosome"/>
</dbReference>
<reference evidence="3" key="1">
    <citation type="submission" date="2016-07" db="EMBL/GenBank/DDBJ databases">
        <authorList>
            <person name="Florea S."/>
            <person name="Webb J.S."/>
            <person name="Jaromczyk J."/>
            <person name="Schardl C.L."/>
        </authorList>
    </citation>
    <scope>NUCLEOTIDE SEQUENCE [LARGE SCALE GENOMIC DNA]</scope>
    <source>
        <strain evidence="3">MIT 01-6242</strain>
    </source>
</reference>
<evidence type="ECO:0000313" key="3">
    <source>
        <dbReference type="Proteomes" id="UP000092884"/>
    </source>
</evidence>
<accession>A0A1B1U5D8</accession>
<dbReference type="OrthoDB" id="5348860at2"/>
<dbReference type="InterPro" id="IPR038670">
    <property type="entry name" value="HslJ-like_sf"/>
</dbReference>
<protein>
    <recommendedName>
        <fullName evidence="1">DUF306 domain-containing protein</fullName>
    </recommendedName>
</protein>
<proteinExistence type="predicted"/>
<gene>
    <name evidence="2" type="ORF">BBW65_03775</name>
</gene>
<organism evidence="2 3">
    <name type="scientific">Helicobacter enhydrae</name>
    <dbReference type="NCBI Taxonomy" id="222136"/>
    <lineage>
        <taxon>Bacteria</taxon>
        <taxon>Pseudomonadati</taxon>
        <taxon>Campylobacterota</taxon>
        <taxon>Epsilonproteobacteria</taxon>
        <taxon>Campylobacterales</taxon>
        <taxon>Helicobacteraceae</taxon>
        <taxon>Helicobacter</taxon>
    </lineage>
</organism>
<dbReference type="Gene3D" id="2.40.128.270">
    <property type="match status" value="1"/>
</dbReference>
<sequence length="122" mass="13834">MQKYLYILLLLLGALFANEKYFLVAMNGKNIDGFNTPNKPYIEFEGNDFFGVGFCNSFFGNIQKRTIQDLATTMMACDVATMDLERELFATFQNATFIKSDNHTLIARSKAGVLKFKNAYAQ</sequence>
<dbReference type="EMBL" id="CP016503">
    <property type="protein sequence ID" value="ANV97970.1"/>
    <property type="molecule type" value="Genomic_DNA"/>
</dbReference>
<evidence type="ECO:0000259" key="1">
    <source>
        <dbReference type="Pfam" id="PF03724"/>
    </source>
</evidence>
<name>A0A1B1U5D8_9HELI</name>
<dbReference type="STRING" id="222136.BBW65_03775"/>
<evidence type="ECO:0000313" key="2">
    <source>
        <dbReference type="EMBL" id="ANV97970.1"/>
    </source>
</evidence>
<feature type="domain" description="DUF306" evidence="1">
    <location>
        <begin position="16"/>
        <end position="116"/>
    </location>
</feature>
<dbReference type="AlphaFoldDB" id="A0A1B1U5D8"/>
<dbReference type="RefSeq" id="WP_066339933.1">
    <property type="nucleotide sequence ID" value="NZ_CP016503.1"/>
</dbReference>
<keyword evidence="3" id="KW-1185">Reference proteome</keyword>
<dbReference type="InterPro" id="IPR005184">
    <property type="entry name" value="DUF306_Meta_HslJ"/>
</dbReference>